<dbReference type="EMBL" id="AUPZ01000014">
    <property type="protein sequence ID" value="EQB34852.1"/>
    <property type="molecule type" value="Genomic_DNA"/>
</dbReference>
<proteinExistence type="predicted"/>
<sequence length="39" mass="4360">MAEETCKPKCEKTDGSHDYRCNCGNDRTPAQKEGDKKKG</sequence>
<dbReference type="STRING" id="1172190.M947_10300"/>
<evidence type="ECO:0000313" key="1">
    <source>
        <dbReference type="EMBL" id="EQB34852.1"/>
    </source>
</evidence>
<dbReference type="Proteomes" id="UP000015520">
    <property type="component" value="Unassembled WGS sequence"/>
</dbReference>
<comment type="caution">
    <text evidence="1">The sequence shown here is derived from an EMBL/GenBank/DDBJ whole genome shotgun (WGS) entry which is preliminary data.</text>
</comment>
<name>T0JDE2_9BACT</name>
<dbReference type="PATRIC" id="fig|1172190.3.peg.1995"/>
<gene>
    <name evidence="1" type="ORF">M947_10300</name>
</gene>
<organism evidence="1 2">
    <name type="scientific">Sulfurimonas hongkongensis</name>
    <dbReference type="NCBI Taxonomy" id="1172190"/>
    <lineage>
        <taxon>Bacteria</taxon>
        <taxon>Pseudomonadati</taxon>
        <taxon>Campylobacterota</taxon>
        <taxon>Epsilonproteobacteria</taxon>
        <taxon>Campylobacterales</taxon>
        <taxon>Sulfurimonadaceae</taxon>
        <taxon>Sulfurimonas</taxon>
    </lineage>
</organism>
<evidence type="ECO:0000313" key="2">
    <source>
        <dbReference type="Proteomes" id="UP000015520"/>
    </source>
</evidence>
<reference evidence="1 2" key="1">
    <citation type="submission" date="2013-07" db="EMBL/GenBank/DDBJ databases">
        <title>Sulfurimonas hongkongensis AST-10 Genome Sequencing.</title>
        <authorList>
            <person name="Cai L."/>
            <person name="Zhang T."/>
        </authorList>
    </citation>
    <scope>NUCLEOTIDE SEQUENCE [LARGE SCALE GENOMIC DNA]</scope>
    <source>
        <strain evidence="1 2">AST-10</strain>
    </source>
</reference>
<dbReference type="AlphaFoldDB" id="T0JDE2"/>
<protein>
    <submittedName>
        <fullName evidence="1">Uncharacterized protein</fullName>
    </submittedName>
</protein>
<accession>T0JDE2</accession>
<keyword evidence="2" id="KW-1185">Reference proteome</keyword>